<evidence type="ECO:0008006" key="4">
    <source>
        <dbReference type="Google" id="ProtNLM"/>
    </source>
</evidence>
<feature type="region of interest" description="Disordered" evidence="1">
    <location>
        <begin position="118"/>
        <end position="137"/>
    </location>
</feature>
<feature type="region of interest" description="Disordered" evidence="1">
    <location>
        <begin position="45"/>
        <end position="77"/>
    </location>
</feature>
<dbReference type="CDD" id="cd00303">
    <property type="entry name" value="retropepsin_like"/>
    <property type="match status" value="1"/>
</dbReference>
<feature type="region of interest" description="Disordered" evidence="1">
    <location>
        <begin position="576"/>
        <end position="637"/>
    </location>
</feature>
<feature type="compositionally biased region" description="Low complexity" evidence="1">
    <location>
        <begin position="517"/>
        <end position="535"/>
    </location>
</feature>
<sequence length="1122" mass="123751">MTNKGWVGKQRNPPKPAEAQPQHTPVDVFDKAFNSDDSDVIMEDPQLAPVTILKRPSPTTQEKDREAQKSGKLTSLNSEQVDHDAIYNRFLNAKVELTQQEICAISPEISRRVVMDNKPTRSQLKENKEQEPTGPTVARIVGDNAPAPKLPSRITEVRQSLIKINAEINGNTIPAVIDTGSMINIVHKTIWEQYIKRPLDRSVTFPVKDVNGGTGRLIGLVGEVPIDCGRARTIAQLWVSDSIDFPLLLGRPWTSSNSVDIIERDGTYLIFNYPEHNVQLELKVNLAEIANAPGRNVTGGVRSRRKTRLPVMEECDTQSYLSATPPPRRPTTDTNDLFDDIAAPSNSQLARAQSRGNSTDLDYDECQRVQAYIDAAIRPGQGTPHAHSDSPDLAAVTDHQQFLLNLGDPYHARLFTRPLRGGEWTPLEDSIAHLPTGMRRLLGTYGTFEVTLTTSDNRRTRVLVTLAHPRTAPEHTPSPDLARLHQEPTDMNHRHDLDLPHETSSGRIDSRKCLQTPSPSDNSDPLHLSSSPLDLPHAHRGRIVELDDAGEYIGSTQTLSDSNISRHPARPFLHRTIAGRSPPADASILEPTIPTTTSDTGEPPPVEAYHERHPDSRTEETPATPRSRLCERGRSSPVRTVAASSRTSVIYDVSLKIQSLGTCRAKIRSRSQRDRWVETPNLVRSTQDPGRLAEHLNAAALFREEVHPPDGSNAVLYIIVAPSPYANEPDDSPADGSGTNTPNRLQDLPPEDPRRWPPSFRRSDQMPRSPRERDTGLPPSEPSKDIRRTKDVTTRYTRYPISRTPQANPSDVPLLQPDRYRSAEIGSRSFATQPNGDKASTSRNLAHHPDNTAFDSQRQDTHFDSRARALRRTIGEFAPCHLNQSARGKAYPDAIQAYSDSRRERTAPLEGKAMEPPLVKPAMQSNGLLRQPIRLSRGTIGPGSRNEHKSSGACLDTQVTRNTRLPFASLSNCTPHSNPPPMSHAQPKIPTTNLTLDAYPSPPQETTSQLDSSPSTTLSQRPTPGSNATVNGPLDIGLKDNMIEEGGWTRLPDPTSPSPATIYAPQPRPATNPDTSSNTLHANSIQFPSTPHPLTGRVLDDEDYRPIVAEAEGTSEDVDFPG</sequence>
<accession>R7S293</accession>
<name>R7S293_PUNST</name>
<dbReference type="Gene3D" id="2.40.70.10">
    <property type="entry name" value="Acid Proteases"/>
    <property type="match status" value="1"/>
</dbReference>
<dbReference type="EMBL" id="JH687605">
    <property type="protein sequence ID" value="EIN03366.1"/>
    <property type="molecule type" value="Genomic_DNA"/>
</dbReference>
<dbReference type="HOGENOM" id="CLU_297490_0_0_1"/>
<feature type="compositionally biased region" description="Basic and acidic residues" evidence="1">
    <location>
        <begin position="491"/>
        <end position="501"/>
    </location>
</feature>
<dbReference type="InterPro" id="IPR021109">
    <property type="entry name" value="Peptidase_aspartic_dom_sf"/>
</dbReference>
<feature type="region of interest" description="Disordered" evidence="1">
    <location>
        <begin position="315"/>
        <end position="337"/>
    </location>
</feature>
<dbReference type="Proteomes" id="UP000054196">
    <property type="component" value="Unassembled WGS sequence"/>
</dbReference>
<dbReference type="OrthoDB" id="5535068at2759"/>
<feature type="region of interest" description="Disordered" evidence="1">
    <location>
        <begin position="491"/>
        <end position="535"/>
    </location>
</feature>
<evidence type="ECO:0000313" key="3">
    <source>
        <dbReference type="Proteomes" id="UP000054196"/>
    </source>
</evidence>
<feature type="region of interest" description="Disordered" evidence="1">
    <location>
        <begin position="970"/>
        <end position="1098"/>
    </location>
</feature>
<feature type="region of interest" description="Disordered" evidence="1">
    <location>
        <begin position="466"/>
        <end position="485"/>
    </location>
</feature>
<dbReference type="KEGG" id="psq:PUNSTDRAFT_139618"/>
<feature type="region of interest" description="Disordered" evidence="1">
    <location>
        <begin position="726"/>
        <end position="861"/>
    </location>
</feature>
<protein>
    <recommendedName>
        <fullName evidence="4">Aspartic peptidase DDI1-type domain-containing protein</fullName>
    </recommendedName>
</protein>
<feature type="non-terminal residue" evidence="2">
    <location>
        <position position="1122"/>
    </location>
</feature>
<proteinExistence type="predicted"/>
<dbReference type="RefSeq" id="XP_007389405.1">
    <property type="nucleotide sequence ID" value="XM_007389343.1"/>
</dbReference>
<feature type="compositionally biased region" description="Basic and acidic residues" evidence="1">
    <location>
        <begin position="118"/>
        <end position="131"/>
    </location>
</feature>
<dbReference type="eggNOG" id="ENOG502SINH">
    <property type="taxonomic scope" value="Eukaryota"/>
</dbReference>
<feature type="compositionally biased region" description="Basic and acidic residues" evidence="1">
    <location>
        <begin position="782"/>
        <end position="793"/>
    </location>
</feature>
<dbReference type="GeneID" id="18880376"/>
<reference evidence="3" key="1">
    <citation type="journal article" date="2012" name="Science">
        <title>The Paleozoic origin of enzymatic lignin decomposition reconstructed from 31 fungal genomes.</title>
        <authorList>
            <person name="Floudas D."/>
            <person name="Binder M."/>
            <person name="Riley R."/>
            <person name="Barry K."/>
            <person name="Blanchette R.A."/>
            <person name="Henrissat B."/>
            <person name="Martinez A.T."/>
            <person name="Otillar R."/>
            <person name="Spatafora J.W."/>
            <person name="Yadav J.S."/>
            <person name="Aerts A."/>
            <person name="Benoit I."/>
            <person name="Boyd A."/>
            <person name="Carlson A."/>
            <person name="Copeland A."/>
            <person name="Coutinho P.M."/>
            <person name="de Vries R.P."/>
            <person name="Ferreira P."/>
            <person name="Findley K."/>
            <person name="Foster B."/>
            <person name="Gaskell J."/>
            <person name="Glotzer D."/>
            <person name="Gorecki P."/>
            <person name="Heitman J."/>
            <person name="Hesse C."/>
            <person name="Hori C."/>
            <person name="Igarashi K."/>
            <person name="Jurgens J.A."/>
            <person name="Kallen N."/>
            <person name="Kersten P."/>
            <person name="Kohler A."/>
            <person name="Kuees U."/>
            <person name="Kumar T.K.A."/>
            <person name="Kuo A."/>
            <person name="LaButti K."/>
            <person name="Larrondo L.F."/>
            <person name="Lindquist E."/>
            <person name="Ling A."/>
            <person name="Lombard V."/>
            <person name="Lucas S."/>
            <person name="Lundell T."/>
            <person name="Martin R."/>
            <person name="McLaughlin D.J."/>
            <person name="Morgenstern I."/>
            <person name="Morin E."/>
            <person name="Murat C."/>
            <person name="Nagy L.G."/>
            <person name="Nolan M."/>
            <person name="Ohm R.A."/>
            <person name="Patyshakuliyeva A."/>
            <person name="Rokas A."/>
            <person name="Ruiz-Duenas F.J."/>
            <person name="Sabat G."/>
            <person name="Salamov A."/>
            <person name="Samejima M."/>
            <person name="Schmutz J."/>
            <person name="Slot J.C."/>
            <person name="St John F."/>
            <person name="Stenlid J."/>
            <person name="Sun H."/>
            <person name="Sun S."/>
            <person name="Syed K."/>
            <person name="Tsang A."/>
            <person name="Wiebenga A."/>
            <person name="Young D."/>
            <person name="Pisabarro A."/>
            <person name="Eastwood D.C."/>
            <person name="Martin F."/>
            <person name="Cullen D."/>
            <person name="Grigoriev I.V."/>
            <person name="Hibbett D.S."/>
        </authorList>
    </citation>
    <scope>NUCLEOTIDE SEQUENCE [LARGE SCALE GENOMIC DNA]</scope>
    <source>
        <strain evidence="3">HHB-11173 SS5</strain>
    </source>
</reference>
<gene>
    <name evidence="2" type="ORF">PUNSTDRAFT_139618</name>
</gene>
<feature type="compositionally biased region" description="Basic and acidic residues" evidence="1">
    <location>
        <begin position="608"/>
        <end position="620"/>
    </location>
</feature>
<feature type="compositionally biased region" description="Basic and acidic residues" evidence="1">
    <location>
        <begin position="751"/>
        <end position="775"/>
    </location>
</feature>
<organism evidence="2 3">
    <name type="scientific">Punctularia strigosozonata (strain HHB-11173)</name>
    <name type="common">White-rot fungus</name>
    <dbReference type="NCBI Taxonomy" id="741275"/>
    <lineage>
        <taxon>Eukaryota</taxon>
        <taxon>Fungi</taxon>
        <taxon>Dikarya</taxon>
        <taxon>Basidiomycota</taxon>
        <taxon>Agaricomycotina</taxon>
        <taxon>Agaricomycetes</taxon>
        <taxon>Corticiales</taxon>
        <taxon>Punctulariaceae</taxon>
        <taxon>Punctularia</taxon>
    </lineage>
</organism>
<keyword evidence="3" id="KW-1185">Reference proteome</keyword>
<evidence type="ECO:0000256" key="1">
    <source>
        <dbReference type="SAM" id="MobiDB-lite"/>
    </source>
</evidence>
<feature type="compositionally biased region" description="Polar residues" evidence="1">
    <location>
        <begin position="1004"/>
        <end position="1030"/>
    </location>
</feature>
<dbReference type="SUPFAM" id="SSF50630">
    <property type="entry name" value="Acid proteases"/>
    <property type="match status" value="1"/>
</dbReference>
<feature type="region of interest" description="Disordered" evidence="1">
    <location>
        <begin position="1"/>
        <end position="25"/>
    </location>
</feature>
<dbReference type="AlphaFoldDB" id="R7S293"/>
<evidence type="ECO:0000313" key="2">
    <source>
        <dbReference type="EMBL" id="EIN03366.1"/>
    </source>
</evidence>
<feature type="compositionally biased region" description="Polar residues" evidence="1">
    <location>
        <begin position="829"/>
        <end position="844"/>
    </location>
</feature>
<feature type="compositionally biased region" description="Polar residues" evidence="1">
    <location>
        <begin position="1072"/>
        <end position="1089"/>
    </location>
</feature>